<comment type="caution">
    <text evidence="1">The sequence shown here is derived from an EMBL/GenBank/DDBJ whole genome shotgun (WGS) entry which is preliminary data.</text>
</comment>
<organism evidence="1 2">
    <name type="scientific">Tegillarca granosa</name>
    <name type="common">Malaysian cockle</name>
    <name type="synonym">Anadara granosa</name>
    <dbReference type="NCBI Taxonomy" id="220873"/>
    <lineage>
        <taxon>Eukaryota</taxon>
        <taxon>Metazoa</taxon>
        <taxon>Spiralia</taxon>
        <taxon>Lophotrochozoa</taxon>
        <taxon>Mollusca</taxon>
        <taxon>Bivalvia</taxon>
        <taxon>Autobranchia</taxon>
        <taxon>Pteriomorphia</taxon>
        <taxon>Arcoida</taxon>
        <taxon>Arcoidea</taxon>
        <taxon>Arcidae</taxon>
        <taxon>Tegillarca</taxon>
    </lineage>
</organism>
<evidence type="ECO:0000313" key="2">
    <source>
        <dbReference type="Proteomes" id="UP001217089"/>
    </source>
</evidence>
<proteinExistence type="predicted"/>
<name>A0ABQ9ERP9_TEGGR</name>
<protein>
    <submittedName>
        <fullName evidence="1">Uncharacterized protein</fullName>
    </submittedName>
</protein>
<evidence type="ECO:0000313" key="1">
    <source>
        <dbReference type="EMBL" id="KAJ8307897.1"/>
    </source>
</evidence>
<dbReference type="EMBL" id="JARBDR010000686">
    <property type="protein sequence ID" value="KAJ8307897.1"/>
    <property type="molecule type" value="Genomic_DNA"/>
</dbReference>
<keyword evidence="2" id="KW-1185">Reference proteome</keyword>
<dbReference type="Proteomes" id="UP001217089">
    <property type="component" value="Unassembled WGS sequence"/>
</dbReference>
<gene>
    <name evidence="1" type="ORF">KUTeg_014544</name>
</gene>
<sequence length="141" mass="16633">MYEYDLTTEKTEFRKFVRKNGYLKNPLQLCKHTTMSAKSLDENLVTFNETSLDNQTAFYEMCKNNKMSCKKKFTPVFILADDRKKYDDVANKTKQELVKIVEDNLSSLNNKALNNQWKKIKKEKKLAIVTFLKEVQEICDQ</sequence>
<accession>A0ABQ9ERP9</accession>
<reference evidence="1 2" key="1">
    <citation type="submission" date="2022-12" db="EMBL/GenBank/DDBJ databases">
        <title>Chromosome-level genome of Tegillarca granosa.</title>
        <authorList>
            <person name="Kim J."/>
        </authorList>
    </citation>
    <scope>NUCLEOTIDE SEQUENCE [LARGE SCALE GENOMIC DNA]</scope>
    <source>
        <strain evidence="1">Teg-2019</strain>
        <tissue evidence="1">Adductor muscle</tissue>
    </source>
</reference>